<dbReference type="InterPro" id="IPR007686">
    <property type="entry name" value="YutG/PgpA"/>
</dbReference>
<keyword evidence="1" id="KW-1208">Phospholipid metabolism</keyword>
<keyword evidence="1" id="KW-1003">Cell membrane</keyword>
<dbReference type="GO" id="GO:0009395">
    <property type="term" value="P:phospholipid catabolic process"/>
    <property type="evidence" value="ECO:0007669"/>
    <property type="project" value="UniProtKB-KW"/>
</dbReference>
<dbReference type="GeneID" id="303187979"/>
<keyword evidence="1" id="KW-0460">Magnesium</keyword>
<protein>
    <recommendedName>
        <fullName evidence="1">Phosphatidylglycerophosphatase A</fullName>
        <ecNumber evidence="1">3.1.3.27</ecNumber>
    </recommendedName>
    <alternativeName>
        <fullName evidence="1">Phosphatidylglycerolphosphate phosphatase A</fullName>
    </alternativeName>
</protein>
<dbReference type="InterPro" id="IPR036681">
    <property type="entry name" value="PgpA-like_sf"/>
</dbReference>
<dbReference type="GO" id="GO:0005886">
    <property type="term" value="C:plasma membrane"/>
    <property type="evidence" value="ECO:0007669"/>
    <property type="project" value="UniProtKB-SubCell"/>
</dbReference>
<dbReference type="Pfam" id="PF04608">
    <property type="entry name" value="PgpA"/>
    <property type="match status" value="1"/>
</dbReference>
<feature type="transmembrane region" description="Helical" evidence="2">
    <location>
        <begin position="12"/>
        <end position="29"/>
    </location>
</feature>
<dbReference type="RefSeq" id="WP_086962871.1">
    <property type="nucleotide sequence ID" value="NZ_AP018680.1"/>
</dbReference>
<dbReference type="PANTHER" id="PTHR36305:SF1">
    <property type="entry name" value="PHOSPHATIDYLGLYCEROPHOSPHATASE A"/>
    <property type="match status" value="1"/>
</dbReference>
<feature type="transmembrane region" description="Helical" evidence="2">
    <location>
        <begin position="89"/>
        <end position="118"/>
    </location>
</feature>
<keyword evidence="1" id="KW-0997">Cell inner membrane</keyword>
<accession>A0A368LQ90</accession>
<dbReference type="Proteomes" id="UP000252479">
    <property type="component" value="Unassembled WGS sequence"/>
</dbReference>
<keyword evidence="2" id="KW-1133">Transmembrane helix</keyword>
<dbReference type="EC" id="3.1.3.27" evidence="1"/>
<dbReference type="OrthoDB" id="9804091at2"/>
<dbReference type="PIRSF" id="PIRSF006162">
    <property type="entry name" value="PgpA"/>
    <property type="match status" value="1"/>
</dbReference>
<keyword evidence="1" id="KW-0595">Phospholipid degradation</keyword>
<feature type="transmembrane region" description="Helical" evidence="2">
    <location>
        <begin position="41"/>
        <end position="68"/>
    </location>
</feature>
<keyword evidence="1" id="KW-0378">Hydrolase</keyword>
<dbReference type="EMBL" id="QPGL01000001">
    <property type="protein sequence ID" value="RCS73985.1"/>
    <property type="molecule type" value="Genomic_DNA"/>
</dbReference>
<keyword evidence="1 2" id="KW-0812">Transmembrane</keyword>
<sequence length="166" mass="18491">MVDPRSRIKLSNPWHLLAVGFGSGLSKIVPGTMGTLASLPFYLLLVQLPVVLYCIVVVLAAILGVTICQKTSDDMQVHDHGAIVWDEFVGFWITMSVVPMMGLAVYDWKIIAIGFVLFRLFDMVKPWPISLLDRHVHGGFGIMIDDVLAGIFSAISLWLVVVYWFN</sequence>
<keyword evidence="1" id="KW-0442">Lipid degradation</keyword>
<gene>
    <name evidence="4" type="ORF">CIK83_03565</name>
</gene>
<comment type="caution">
    <text evidence="4">The sequence shown here is derived from an EMBL/GenBank/DDBJ whole genome shotgun (WGS) entry which is preliminary data.</text>
</comment>
<dbReference type="GO" id="GO:0006655">
    <property type="term" value="P:phosphatidylglycerol biosynthetic process"/>
    <property type="evidence" value="ECO:0007669"/>
    <property type="project" value="UniProtKB-UniPathway"/>
</dbReference>
<evidence type="ECO:0000259" key="3">
    <source>
        <dbReference type="Pfam" id="PF04608"/>
    </source>
</evidence>
<comment type="catalytic activity">
    <reaction evidence="1">
        <text>a 1,2-diacyl-sn-glycero-3-phospho-(1'-sn-glycero-3'-phosphate) + H2O = a 1,2-diacyl-sn-glycero-3-phospho-(1'-sn-glycerol) + phosphate</text>
        <dbReference type="Rhea" id="RHEA:33751"/>
        <dbReference type="ChEBI" id="CHEBI:15377"/>
        <dbReference type="ChEBI" id="CHEBI:43474"/>
        <dbReference type="ChEBI" id="CHEBI:60110"/>
        <dbReference type="ChEBI" id="CHEBI:64716"/>
        <dbReference type="EC" id="3.1.3.27"/>
    </reaction>
</comment>
<feature type="transmembrane region" description="Helical" evidence="2">
    <location>
        <begin position="138"/>
        <end position="165"/>
    </location>
</feature>
<dbReference type="GO" id="GO:0008962">
    <property type="term" value="F:phosphatidylglycerophosphatase activity"/>
    <property type="evidence" value="ECO:0007669"/>
    <property type="project" value="UniProtKB-EC"/>
</dbReference>
<dbReference type="SUPFAM" id="SSF101307">
    <property type="entry name" value="YutG-like"/>
    <property type="match status" value="1"/>
</dbReference>
<keyword evidence="1" id="KW-0479">Metal-binding</keyword>
<dbReference type="AlphaFoldDB" id="A0A368LQ90"/>
<evidence type="ECO:0000256" key="1">
    <source>
        <dbReference type="PIRNR" id="PIRNR006162"/>
    </source>
</evidence>
<dbReference type="GO" id="GO:0046872">
    <property type="term" value="F:metal ion binding"/>
    <property type="evidence" value="ECO:0007669"/>
    <property type="project" value="UniProtKB-KW"/>
</dbReference>
<comment type="function">
    <text evidence="1">Lipid phosphatase which dephosphorylates phosphatidylglycerophosphate (PGP) to phosphatidylglycerol (PG).</text>
</comment>
<dbReference type="InterPro" id="IPR026037">
    <property type="entry name" value="PgpA"/>
</dbReference>
<comment type="subcellular location">
    <subcellularLocation>
        <location evidence="1">Cell inner membrane</location>
        <topology evidence="1">Multi-pass membrane protein</topology>
    </subcellularLocation>
</comment>
<comment type="cofactor">
    <cofactor evidence="1">
        <name>Mg(2+)</name>
        <dbReference type="ChEBI" id="CHEBI:18420"/>
    </cofactor>
</comment>
<dbReference type="PANTHER" id="PTHR36305">
    <property type="entry name" value="PHOSPHATIDYLGLYCEROPHOSPHATASE A"/>
    <property type="match status" value="1"/>
</dbReference>
<keyword evidence="5" id="KW-1185">Reference proteome</keyword>
<reference evidence="4 5" key="1">
    <citation type="journal article" date="2017" name="Elife">
        <title>Extensive horizontal gene transfer in cheese-associated bacteria.</title>
        <authorList>
            <person name="Bonham K.S."/>
            <person name="Wolfe B.E."/>
            <person name="Dutton R.J."/>
        </authorList>
    </citation>
    <scope>NUCLEOTIDE SEQUENCE [LARGE SCALE GENOMIC DNA]</scope>
    <source>
        <strain evidence="4 5">JB196</strain>
    </source>
</reference>
<evidence type="ECO:0000256" key="2">
    <source>
        <dbReference type="SAM" id="Phobius"/>
    </source>
</evidence>
<keyword evidence="1 2" id="KW-0472">Membrane</keyword>
<dbReference type="UniPathway" id="UPA00084">
    <property type="reaction ID" value="UER00504"/>
</dbReference>
<dbReference type="NCBIfam" id="NF008288">
    <property type="entry name" value="PRK11068.1"/>
    <property type="match status" value="1"/>
</dbReference>
<proteinExistence type="predicted"/>
<comment type="pathway">
    <text evidence="1">Phospholipid metabolism; phosphatidylglycerol biosynthesis; phosphatidylglycerol from CDP-diacylglycerol: step 2/2.</text>
</comment>
<name>A0A368LQ90_9VIBR</name>
<organism evidence="4 5">
    <name type="scientific">Vibrio casei</name>
    <dbReference type="NCBI Taxonomy" id="673372"/>
    <lineage>
        <taxon>Bacteria</taxon>
        <taxon>Pseudomonadati</taxon>
        <taxon>Pseudomonadota</taxon>
        <taxon>Gammaproteobacteria</taxon>
        <taxon>Vibrionales</taxon>
        <taxon>Vibrionaceae</taxon>
        <taxon>Vibrio</taxon>
    </lineage>
</organism>
<evidence type="ECO:0000313" key="4">
    <source>
        <dbReference type="EMBL" id="RCS73985.1"/>
    </source>
</evidence>
<feature type="domain" description="YutG/PgpA" evidence="3">
    <location>
        <begin position="17"/>
        <end position="160"/>
    </location>
</feature>
<evidence type="ECO:0000313" key="5">
    <source>
        <dbReference type="Proteomes" id="UP000252479"/>
    </source>
</evidence>
<keyword evidence="1" id="KW-0443">Lipid metabolism</keyword>
<dbReference type="CDD" id="cd06971">
    <property type="entry name" value="PgpA"/>
    <property type="match status" value="1"/>
</dbReference>